<keyword evidence="3" id="KW-1185">Reference proteome</keyword>
<sequence length="327" mass="39622">MKYGMFIDIHKHLKYLYDEMSLPDIMKEIKRQYRKTQKIEKTIELKNQKYYEMKVSLNRLNIQIEKQSLFKKKLMNEINSFKKTKKEYENELNDALYNNRIITSKINYQFEEIQRLLGDIISRNNASISNFGGGFQWKSEYPWCIIEVKSKHFSTVFKKIKKNKKKNDEKTGIFTQNQFLTESVFLYGCNSKTNHCKYLKFSTNVYATEIFDFYANFFLKCRVYTSNFYEICRKRENLQVILKLKNHKIFYFSIGFSSSSYREKSKHHYRKNFKCVLILNFYEIANDNDLSSNDFKYLLLFKNVDKIFLAQSKYLKILYKVLHMFFL</sequence>
<comment type="caution">
    <text evidence="2">The sequence shown here is derived from an EMBL/GenBank/DDBJ whole genome shotgun (WGS) entry which is preliminary data.</text>
</comment>
<evidence type="ECO:0000313" key="2">
    <source>
        <dbReference type="EMBL" id="KAE9534000.1"/>
    </source>
</evidence>
<dbReference type="EMBL" id="VYZN01000030">
    <property type="protein sequence ID" value="KAE9534000.1"/>
    <property type="molecule type" value="Genomic_DNA"/>
</dbReference>
<gene>
    <name evidence="2" type="ORF">AGLY_008736</name>
</gene>
<accession>A0A6G0TJH8</accession>
<evidence type="ECO:0000313" key="3">
    <source>
        <dbReference type="Proteomes" id="UP000475862"/>
    </source>
</evidence>
<dbReference type="Proteomes" id="UP000475862">
    <property type="component" value="Unassembled WGS sequence"/>
</dbReference>
<protein>
    <submittedName>
        <fullName evidence="2">Uncharacterized protein</fullName>
    </submittedName>
</protein>
<keyword evidence="1" id="KW-0175">Coiled coil</keyword>
<proteinExistence type="predicted"/>
<reference evidence="2 3" key="1">
    <citation type="submission" date="2019-08" db="EMBL/GenBank/DDBJ databases">
        <title>The genome of the soybean aphid Biotype 1, its phylome, world population structure and adaptation to the North American continent.</title>
        <authorList>
            <person name="Giordano R."/>
            <person name="Donthu R.K."/>
            <person name="Hernandez A.G."/>
            <person name="Wright C.L."/>
            <person name="Zimin A.V."/>
        </authorList>
    </citation>
    <scope>NUCLEOTIDE SEQUENCE [LARGE SCALE GENOMIC DNA]</scope>
    <source>
        <tissue evidence="2">Whole aphids</tissue>
    </source>
</reference>
<evidence type="ECO:0000256" key="1">
    <source>
        <dbReference type="SAM" id="Coils"/>
    </source>
</evidence>
<feature type="coiled-coil region" evidence="1">
    <location>
        <begin position="71"/>
        <end position="98"/>
    </location>
</feature>
<name>A0A6G0TJH8_APHGL</name>
<organism evidence="2 3">
    <name type="scientific">Aphis glycines</name>
    <name type="common">Soybean aphid</name>
    <dbReference type="NCBI Taxonomy" id="307491"/>
    <lineage>
        <taxon>Eukaryota</taxon>
        <taxon>Metazoa</taxon>
        <taxon>Ecdysozoa</taxon>
        <taxon>Arthropoda</taxon>
        <taxon>Hexapoda</taxon>
        <taxon>Insecta</taxon>
        <taxon>Pterygota</taxon>
        <taxon>Neoptera</taxon>
        <taxon>Paraneoptera</taxon>
        <taxon>Hemiptera</taxon>
        <taxon>Sternorrhyncha</taxon>
        <taxon>Aphidomorpha</taxon>
        <taxon>Aphidoidea</taxon>
        <taxon>Aphididae</taxon>
        <taxon>Aphidini</taxon>
        <taxon>Aphis</taxon>
        <taxon>Aphis</taxon>
    </lineage>
</organism>
<dbReference type="AlphaFoldDB" id="A0A6G0TJH8"/>